<dbReference type="InterPro" id="IPR013783">
    <property type="entry name" value="Ig-like_fold"/>
</dbReference>
<dbReference type="EMBL" id="JAJEPU010000001">
    <property type="protein sequence ID" value="MCC2163367.1"/>
    <property type="molecule type" value="Genomic_DNA"/>
</dbReference>
<accession>A0AAE3DIQ9</accession>
<protein>
    <submittedName>
        <fullName evidence="4">Isopeptide-forming domain-containing fimbrial protein</fullName>
    </submittedName>
</protein>
<sequence length="512" mass="56607">MNQNVRESSVWYKWGCRMMAWISMVICIGIMMMGITALAGTMHTITAPDNGHEYEVYQIFTGDETEGILSNVKWGENGSGECGAGVPDSILKEIEEASGTDAEKLAVIKKYARIKKEEAFKMISEERVLSVPSGYYLMKDKDGSQAGKNDAYTTWLVKVVGDVKMAPKADKPSSEKKVKDRNDTLGEESGWQDSADYDVEDLVPFQLTGKVASNYDSYLSYRFVFHDQQSEGLDFQVDTVRVFVDEKEITQGFSVQTSTEDGDAFEVVFENMKTIPEVKAGSTVTVEYKSRLTDQAVLGAEGNPNTMYLEYSNNPNQGQEGETGKTPEDTVIVFTYKIVVKKLDETGKALEGAEFILEKQLPDRDEGDENWQSFVAEKNTTGTVFTFRGLDDGAYRLTESITPAGYNTVPALYFTITADHQILSDSPILENLNGETATGEITFVIDKEEGFLETTVVNKHGVSLPETGGRGTFLFYAVGGVLIFASMGAGMMYLMKNSSRGGEDDEHKETMD</sequence>
<feature type="domain" description="SpaA-like prealbumin fold" evidence="3">
    <location>
        <begin position="337"/>
        <end position="420"/>
    </location>
</feature>
<name>A0AAE3DIQ9_9FIRM</name>
<dbReference type="AlphaFoldDB" id="A0AAE3DIQ9"/>
<dbReference type="InterPro" id="IPR026466">
    <property type="entry name" value="Fim_isopep_form_D2_dom"/>
</dbReference>
<feature type="compositionally biased region" description="Basic and acidic residues" evidence="1">
    <location>
        <begin position="167"/>
        <end position="184"/>
    </location>
</feature>
<feature type="transmembrane region" description="Helical" evidence="2">
    <location>
        <begin position="20"/>
        <end position="40"/>
    </location>
</feature>
<keyword evidence="2" id="KW-0812">Transmembrane</keyword>
<keyword evidence="2" id="KW-1133">Transmembrane helix</keyword>
<evidence type="ECO:0000313" key="5">
    <source>
        <dbReference type="Proteomes" id="UP001198962"/>
    </source>
</evidence>
<dbReference type="Gene3D" id="2.60.40.740">
    <property type="match status" value="1"/>
</dbReference>
<keyword evidence="5" id="KW-1185">Reference proteome</keyword>
<dbReference type="NCBIfam" id="TIGR04226">
    <property type="entry name" value="RrgB_K2N_iso_D2"/>
    <property type="match status" value="1"/>
</dbReference>
<dbReference type="Pfam" id="PF17802">
    <property type="entry name" value="SpaA"/>
    <property type="match status" value="1"/>
</dbReference>
<comment type="caution">
    <text evidence="4">The sequence shown here is derived from an EMBL/GenBank/DDBJ whole genome shotgun (WGS) entry which is preliminary data.</text>
</comment>
<dbReference type="InterPro" id="IPR041033">
    <property type="entry name" value="SpaA_PFL_dom_1"/>
</dbReference>
<feature type="transmembrane region" description="Helical" evidence="2">
    <location>
        <begin position="473"/>
        <end position="494"/>
    </location>
</feature>
<evidence type="ECO:0000256" key="1">
    <source>
        <dbReference type="SAM" id="MobiDB-lite"/>
    </source>
</evidence>
<organism evidence="4 5">
    <name type="scientific">Brotaphodocola catenula</name>
    <dbReference type="NCBI Taxonomy" id="2885361"/>
    <lineage>
        <taxon>Bacteria</taxon>
        <taxon>Bacillati</taxon>
        <taxon>Bacillota</taxon>
        <taxon>Clostridia</taxon>
        <taxon>Lachnospirales</taxon>
        <taxon>Lachnospiraceae</taxon>
        <taxon>Brotaphodocola</taxon>
    </lineage>
</organism>
<dbReference type="Proteomes" id="UP001198962">
    <property type="component" value="Unassembled WGS sequence"/>
</dbReference>
<gene>
    <name evidence="4" type="ORF">LKD32_00455</name>
</gene>
<proteinExistence type="predicted"/>
<feature type="region of interest" description="Disordered" evidence="1">
    <location>
        <begin position="167"/>
        <end position="191"/>
    </location>
</feature>
<keyword evidence="2" id="KW-0472">Membrane</keyword>
<dbReference type="Gene3D" id="2.60.40.10">
    <property type="entry name" value="Immunoglobulins"/>
    <property type="match status" value="1"/>
</dbReference>
<evidence type="ECO:0000256" key="2">
    <source>
        <dbReference type="SAM" id="Phobius"/>
    </source>
</evidence>
<dbReference type="RefSeq" id="WP_177978401.1">
    <property type="nucleotide sequence ID" value="NZ_JAJEPU010000001.1"/>
</dbReference>
<evidence type="ECO:0000259" key="3">
    <source>
        <dbReference type="Pfam" id="PF17802"/>
    </source>
</evidence>
<reference evidence="4" key="1">
    <citation type="submission" date="2021-10" db="EMBL/GenBank/DDBJ databases">
        <title>Anaerobic single-cell dispensing facilitates the cultivation of human gut bacteria.</title>
        <authorList>
            <person name="Afrizal A."/>
        </authorList>
    </citation>
    <scope>NUCLEOTIDE SEQUENCE</scope>
    <source>
        <strain evidence="4">CLA-AA-H274</strain>
    </source>
</reference>
<evidence type="ECO:0000313" key="4">
    <source>
        <dbReference type="EMBL" id="MCC2163367.1"/>
    </source>
</evidence>